<gene>
    <name evidence="8" type="ORF">E0D97_04195</name>
</gene>
<dbReference type="AlphaFoldDB" id="A0A4R0PIR1"/>
<reference evidence="8 9" key="1">
    <citation type="journal article" date="2015" name="Antonie Van Leeuwenhoek">
        <title>Oricola cellulosilytica gen. nov., sp. nov., a cellulose-degrading bacterium of the family Phyllobacteriaceae isolated from surface seashore water, and emended descriptions of Mesorhizobium loti and Phyllobacterium myrsinacearum.</title>
        <authorList>
            <person name="Hameed A."/>
            <person name="Shahina M."/>
            <person name="Lai W.A."/>
            <person name="Lin S.Y."/>
            <person name="Young L.S."/>
            <person name="Liu Y.C."/>
            <person name="Hsu Y.H."/>
            <person name="Young C.C."/>
        </authorList>
    </citation>
    <scope>NUCLEOTIDE SEQUENCE [LARGE SCALE GENOMIC DNA]</scope>
    <source>
        <strain evidence="8 9">KCTC 52183</strain>
    </source>
</reference>
<dbReference type="RefSeq" id="WP_131565646.1">
    <property type="nucleotide sequence ID" value="NZ_JAINFK010000001.1"/>
</dbReference>
<dbReference type="GO" id="GO:0030246">
    <property type="term" value="F:carbohydrate binding"/>
    <property type="evidence" value="ECO:0007669"/>
    <property type="project" value="UniProtKB-KW"/>
</dbReference>
<proteinExistence type="inferred from homology"/>
<evidence type="ECO:0000256" key="4">
    <source>
        <dbReference type="ARBA" id="ARBA00022475"/>
    </source>
</evidence>
<dbReference type="Proteomes" id="UP000291301">
    <property type="component" value="Unassembled WGS sequence"/>
</dbReference>
<evidence type="ECO:0000256" key="3">
    <source>
        <dbReference type="ARBA" id="ARBA00020552"/>
    </source>
</evidence>
<dbReference type="GO" id="GO:0016020">
    <property type="term" value="C:membrane"/>
    <property type="evidence" value="ECO:0007669"/>
    <property type="project" value="UniProtKB-SubCell"/>
</dbReference>
<evidence type="ECO:0000256" key="1">
    <source>
        <dbReference type="ARBA" id="ARBA00004167"/>
    </source>
</evidence>
<dbReference type="EMBL" id="SJST01000001">
    <property type="protein sequence ID" value="TCD16623.1"/>
    <property type="molecule type" value="Genomic_DNA"/>
</dbReference>
<evidence type="ECO:0000256" key="2">
    <source>
        <dbReference type="ARBA" id="ARBA00010270"/>
    </source>
</evidence>
<accession>A0A4R0PIR1</accession>
<feature type="signal peptide" evidence="7">
    <location>
        <begin position="1"/>
        <end position="25"/>
    </location>
</feature>
<organism evidence="8 9">
    <name type="scientific">Oricola cellulosilytica</name>
    <dbReference type="NCBI Taxonomy" id="1429082"/>
    <lineage>
        <taxon>Bacteria</taxon>
        <taxon>Pseudomonadati</taxon>
        <taxon>Pseudomonadota</taxon>
        <taxon>Alphaproteobacteria</taxon>
        <taxon>Hyphomicrobiales</taxon>
        <taxon>Ahrensiaceae</taxon>
        <taxon>Oricola</taxon>
    </lineage>
</organism>
<keyword evidence="4" id="KW-1003">Cell membrane</keyword>
<evidence type="ECO:0000313" key="9">
    <source>
        <dbReference type="Proteomes" id="UP000291301"/>
    </source>
</evidence>
<feature type="chain" id="PRO_5020241300" description="Lectin-like protein BA14k" evidence="7">
    <location>
        <begin position="26"/>
        <end position="151"/>
    </location>
</feature>
<evidence type="ECO:0000256" key="7">
    <source>
        <dbReference type="SAM" id="SignalP"/>
    </source>
</evidence>
<evidence type="ECO:0000313" key="8">
    <source>
        <dbReference type="EMBL" id="TCD16623.1"/>
    </source>
</evidence>
<comment type="function">
    <text evidence="6">Has immunoglobulin-binding and hemagglutination properties, and can bind to mannose. Essential for virulence. May be involved in LPS biosynthesis or polysaccharide transport.</text>
</comment>
<sequence length="151" mass="17449">MHGKTLCSTILAAAIGLSGIMPAAAAPAVPAPVVSDARSNLVIDVHERRGFHRRGGYAYYNGHRGYPRYRDGYRRHNGYWFPRSAFTFEVIIGGGAPRYHAPHRYYAPRRGYRLTRAHYRWCDARYRSYRAYDNSFQPYHGPRKQCVSPYY</sequence>
<dbReference type="OrthoDB" id="8117189at2"/>
<protein>
    <recommendedName>
        <fullName evidence="3">Lectin-like protein BA14k</fullName>
    </recommendedName>
</protein>
<comment type="similarity">
    <text evidence="2">Belongs to the BA14k family.</text>
</comment>
<comment type="caution">
    <text evidence="8">The sequence shown here is derived from an EMBL/GenBank/DDBJ whole genome shotgun (WGS) entry which is preliminary data.</text>
</comment>
<dbReference type="Pfam" id="PF07886">
    <property type="entry name" value="BA14K"/>
    <property type="match status" value="1"/>
</dbReference>
<keyword evidence="5" id="KW-0430">Lectin</keyword>
<comment type="subcellular location">
    <subcellularLocation>
        <location evidence="1">Membrane</location>
        <topology evidence="1">Single-pass membrane protein</topology>
    </subcellularLocation>
</comment>
<name>A0A4R0PIR1_9HYPH</name>
<evidence type="ECO:0000256" key="6">
    <source>
        <dbReference type="ARBA" id="ARBA00025321"/>
    </source>
</evidence>
<keyword evidence="7" id="KW-0732">Signal</keyword>
<keyword evidence="4" id="KW-0472">Membrane</keyword>
<evidence type="ECO:0000256" key="5">
    <source>
        <dbReference type="ARBA" id="ARBA00022734"/>
    </source>
</evidence>
<dbReference type="InterPro" id="IPR012413">
    <property type="entry name" value="BA14K"/>
</dbReference>
<keyword evidence="9" id="KW-1185">Reference proteome</keyword>